<accession>A0ACC1HNS7</accession>
<sequence>MVCLDVDNYENAYKRILGGAAKAAQEGAGACTVLMLVADDPDAICAARILAWLLKQDNIAYKTVPIANYDDISRINEETIEKSTEVCPLSIVPAPGSVSVCALKTVVMLNCGSRIDFNDYLSMHDDMVAIVVDSHRPFNLYNIFYNEKVLHLDDGDISALDEVKEAFEAL</sequence>
<protein>
    <submittedName>
        <fullName evidence="1">DNA replication initiation factor cdc45</fullName>
    </submittedName>
</protein>
<keyword evidence="1" id="KW-0648">Protein biosynthesis</keyword>
<proteinExistence type="predicted"/>
<gene>
    <name evidence="1" type="primary">CDC45_2</name>
    <name evidence="1" type="ORF">EV182_004784</name>
</gene>
<feature type="non-terminal residue" evidence="1">
    <location>
        <position position="170"/>
    </location>
</feature>
<comment type="caution">
    <text evidence="1">The sequence shown here is derived from an EMBL/GenBank/DDBJ whole genome shotgun (WGS) entry which is preliminary data.</text>
</comment>
<name>A0ACC1HNS7_9FUNG</name>
<keyword evidence="2" id="KW-1185">Reference proteome</keyword>
<dbReference type="EMBL" id="JAMZIH010001549">
    <property type="protein sequence ID" value="KAJ1678097.1"/>
    <property type="molecule type" value="Genomic_DNA"/>
</dbReference>
<evidence type="ECO:0000313" key="2">
    <source>
        <dbReference type="Proteomes" id="UP001145114"/>
    </source>
</evidence>
<reference evidence="1" key="1">
    <citation type="submission" date="2022-06" db="EMBL/GenBank/DDBJ databases">
        <title>Phylogenomic reconstructions and comparative analyses of Kickxellomycotina fungi.</title>
        <authorList>
            <person name="Reynolds N.K."/>
            <person name="Stajich J.E."/>
            <person name="Barry K."/>
            <person name="Grigoriev I.V."/>
            <person name="Crous P."/>
            <person name="Smith M.E."/>
        </authorList>
    </citation>
    <scope>NUCLEOTIDE SEQUENCE</scope>
    <source>
        <strain evidence="1">RSA 2271</strain>
    </source>
</reference>
<evidence type="ECO:0000313" key="1">
    <source>
        <dbReference type="EMBL" id="KAJ1678097.1"/>
    </source>
</evidence>
<keyword evidence="1" id="KW-0396">Initiation factor</keyword>
<organism evidence="1 2">
    <name type="scientific">Spiromyces aspiralis</name>
    <dbReference type="NCBI Taxonomy" id="68401"/>
    <lineage>
        <taxon>Eukaryota</taxon>
        <taxon>Fungi</taxon>
        <taxon>Fungi incertae sedis</taxon>
        <taxon>Zoopagomycota</taxon>
        <taxon>Kickxellomycotina</taxon>
        <taxon>Kickxellomycetes</taxon>
        <taxon>Kickxellales</taxon>
        <taxon>Kickxellaceae</taxon>
        <taxon>Spiromyces</taxon>
    </lineage>
</organism>
<dbReference type="Proteomes" id="UP001145114">
    <property type="component" value="Unassembled WGS sequence"/>
</dbReference>